<feature type="signal peptide" evidence="1">
    <location>
        <begin position="1"/>
        <end position="19"/>
    </location>
</feature>
<dbReference type="STRING" id="53463.SAMN05444389_1052"/>
<dbReference type="EMBL" id="FRCK01000005">
    <property type="protein sequence ID" value="SHM20227.1"/>
    <property type="molecule type" value="Genomic_DNA"/>
</dbReference>
<gene>
    <name evidence="2" type="ORF">SAMN05444389_1052</name>
</gene>
<dbReference type="AlphaFoldDB" id="A0A1M7GWE6"/>
<keyword evidence="1" id="KW-0732">Signal</keyword>
<evidence type="ECO:0000313" key="2">
    <source>
        <dbReference type="EMBL" id="SHM20227.1"/>
    </source>
</evidence>
<sequence length="303" mass="31628">MSRSTVRAVCIAAALSGLAAMPGIPVAPGRAAAQQPDLPARPPAEFRAVDPARVEQAMRLDLLATVLAAEIAAAGDPLRPPPPGVRDPRWQAIATRIASPQRILAGLRAGVAEGLAALDQQAQRAAVAEALGFWEAPLGRRVILLELAAREAMIAPGFDAAARADFAGAAARNHPRAEQVRALIAAGDLVEPAVAAALNMSVALLEGVAQAERRPVDRDTLLRRAWAQEPSIRADQSGWIEALLHVATGPLSDAEMALLVRAAGRPGHHRLNAILQQAAAGAFAEIARDLGRASARRGRGAPW</sequence>
<feature type="chain" id="PRO_5012319626" description="DUF2059 domain-containing protein" evidence="1">
    <location>
        <begin position="20"/>
        <end position="303"/>
    </location>
</feature>
<dbReference type="RefSeq" id="WP_143159682.1">
    <property type="nucleotide sequence ID" value="NZ_FRCK01000005.1"/>
</dbReference>
<evidence type="ECO:0000256" key="1">
    <source>
        <dbReference type="SAM" id="SignalP"/>
    </source>
</evidence>
<dbReference type="OrthoDB" id="7841298at2"/>
<evidence type="ECO:0000313" key="3">
    <source>
        <dbReference type="Proteomes" id="UP000184444"/>
    </source>
</evidence>
<protein>
    <recommendedName>
        <fullName evidence="4">DUF2059 domain-containing protein</fullName>
    </recommendedName>
</protein>
<proteinExistence type="predicted"/>
<name>A0A1M7GWE6_9RHOB</name>
<dbReference type="Proteomes" id="UP000184444">
    <property type="component" value="Unassembled WGS sequence"/>
</dbReference>
<organism evidence="2 3">
    <name type="scientific">Paracoccus solventivorans</name>
    <dbReference type="NCBI Taxonomy" id="53463"/>
    <lineage>
        <taxon>Bacteria</taxon>
        <taxon>Pseudomonadati</taxon>
        <taxon>Pseudomonadota</taxon>
        <taxon>Alphaproteobacteria</taxon>
        <taxon>Rhodobacterales</taxon>
        <taxon>Paracoccaceae</taxon>
        <taxon>Paracoccus</taxon>
    </lineage>
</organism>
<accession>A0A1M7GWE6</accession>
<evidence type="ECO:0008006" key="4">
    <source>
        <dbReference type="Google" id="ProtNLM"/>
    </source>
</evidence>
<reference evidence="3" key="1">
    <citation type="submission" date="2016-11" db="EMBL/GenBank/DDBJ databases">
        <authorList>
            <person name="Varghese N."/>
            <person name="Submissions S."/>
        </authorList>
    </citation>
    <scope>NUCLEOTIDE SEQUENCE [LARGE SCALE GENOMIC DNA]</scope>
    <source>
        <strain evidence="3">DSM 6637</strain>
    </source>
</reference>
<keyword evidence="3" id="KW-1185">Reference proteome</keyword>